<dbReference type="CDD" id="cd14948">
    <property type="entry name" value="BACON"/>
    <property type="match status" value="1"/>
</dbReference>
<protein>
    <recommendedName>
        <fullName evidence="11">S8 family serine peptidase</fullName>
    </recommendedName>
</protein>
<dbReference type="GO" id="GO:0016020">
    <property type="term" value="C:membrane"/>
    <property type="evidence" value="ECO:0007669"/>
    <property type="project" value="TreeGrafter"/>
</dbReference>
<dbReference type="InterPro" id="IPR036852">
    <property type="entry name" value="Peptidase_S8/S53_dom_sf"/>
</dbReference>
<name>A0A2D0N3A8_FLAN2</name>
<evidence type="ECO:0000256" key="6">
    <source>
        <dbReference type="RuleBase" id="RU003355"/>
    </source>
</evidence>
<dbReference type="InterPro" id="IPR024361">
    <property type="entry name" value="BACON"/>
</dbReference>
<dbReference type="Gene3D" id="3.40.50.200">
    <property type="entry name" value="Peptidase S8/S53 domain"/>
    <property type="match status" value="1"/>
</dbReference>
<dbReference type="PROSITE" id="PS00138">
    <property type="entry name" value="SUBTILASE_SER"/>
    <property type="match status" value="1"/>
</dbReference>
<dbReference type="SUPFAM" id="SSF52743">
    <property type="entry name" value="Subtilisin-like"/>
    <property type="match status" value="1"/>
</dbReference>
<dbReference type="Gene3D" id="2.60.40.10">
    <property type="entry name" value="Immunoglobulins"/>
    <property type="match status" value="2"/>
</dbReference>
<evidence type="ECO:0000256" key="5">
    <source>
        <dbReference type="PROSITE-ProRule" id="PRU01240"/>
    </source>
</evidence>
<dbReference type="InterPro" id="IPR000209">
    <property type="entry name" value="Peptidase_S8/S53_dom"/>
</dbReference>
<dbReference type="OrthoDB" id="9798386at2"/>
<dbReference type="GO" id="GO:0004252">
    <property type="term" value="F:serine-type endopeptidase activity"/>
    <property type="evidence" value="ECO:0007669"/>
    <property type="project" value="UniProtKB-UniRule"/>
</dbReference>
<comment type="similarity">
    <text evidence="5 6">Belongs to the peptidase S8 family.</text>
</comment>
<evidence type="ECO:0000256" key="2">
    <source>
        <dbReference type="ARBA" id="ARBA00022801"/>
    </source>
</evidence>
<dbReference type="InterPro" id="IPR023828">
    <property type="entry name" value="Peptidase_S8_Ser-AS"/>
</dbReference>
<accession>A0A2D0N3A8</accession>
<evidence type="ECO:0000259" key="8">
    <source>
        <dbReference type="Pfam" id="PF13004"/>
    </source>
</evidence>
<comment type="caution">
    <text evidence="9">The sequence shown here is derived from an EMBL/GenBank/DDBJ whole genome shotgun (WGS) entry which is preliminary data.</text>
</comment>
<dbReference type="RefSeq" id="WP_099154435.1">
    <property type="nucleotide sequence ID" value="NZ_PDUD01000043.1"/>
</dbReference>
<evidence type="ECO:0000313" key="10">
    <source>
        <dbReference type="Proteomes" id="UP000223913"/>
    </source>
</evidence>
<feature type="domain" description="BACON" evidence="8">
    <location>
        <begin position="822"/>
        <end position="867"/>
    </location>
</feature>
<evidence type="ECO:0000256" key="1">
    <source>
        <dbReference type="ARBA" id="ARBA00022670"/>
    </source>
</evidence>
<gene>
    <name evidence="9" type="ORF">CRP01_33455</name>
</gene>
<proteinExistence type="inferred from homology"/>
<feature type="active site" description="Charge relay system" evidence="4 5">
    <location>
        <position position="291"/>
    </location>
</feature>
<dbReference type="InterPro" id="IPR022398">
    <property type="entry name" value="Peptidase_S8_His-AS"/>
</dbReference>
<evidence type="ECO:0008006" key="11">
    <source>
        <dbReference type="Google" id="ProtNLM"/>
    </source>
</evidence>
<dbReference type="GO" id="GO:0016485">
    <property type="term" value="P:protein processing"/>
    <property type="evidence" value="ECO:0007669"/>
    <property type="project" value="TreeGrafter"/>
</dbReference>
<dbReference type="PROSITE" id="PS51892">
    <property type="entry name" value="SUBTILASE"/>
    <property type="match status" value="1"/>
</dbReference>
<keyword evidence="10" id="KW-1185">Reference proteome</keyword>
<feature type="domain" description="Peptidase S8/S53" evidence="7">
    <location>
        <begin position="246"/>
        <end position="512"/>
    </location>
</feature>
<evidence type="ECO:0000256" key="3">
    <source>
        <dbReference type="ARBA" id="ARBA00022825"/>
    </source>
</evidence>
<evidence type="ECO:0000313" key="9">
    <source>
        <dbReference type="EMBL" id="PHN02243.1"/>
    </source>
</evidence>
<organism evidence="9 10">
    <name type="scientific">Flavilitoribacter nigricans (strain ATCC 23147 / DSM 23189 / NBRC 102662 / NCIMB 1420 / SS-2)</name>
    <name type="common">Lewinella nigricans</name>
    <dbReference type="NCBI Taxonomy" id="1122177"/>
    <lineage>
        <taxon>Bacteria</taxon>
        <taxon>Pseudomonadati</taxon>
        <taxon>Bacteroidota</taxon>
        <taxon>Saprospiria</taxon>
        <taxon>Saprospirales</taxon>
        <taxon>Lewinellaceae</taxon>
        <taxon>Flavilitoribacter</taxon>
    </lineage>
</organism>
<dbReference type="PANTHER" id="PTHR42884">
    <property type="entry name" value="PROPROTEIN CONVERTASE SUBTILISIN/KEXIN-RELATED"/>
    <property type="match status" value="1"/>
</dbReference>
<sequence>MKNLKKLLRSTGLLLLLVCYSGLLPGQRYFSYIPEGKAYYELSTEKILLRFAPNFTDGARTLLFRQHKMLKPYQADLVLDTPKVYFAELQAKTSFAQVEKLIRTLRSTPGIALASPFLRYQGQTEISFTESFQIGLKNSADLSLLRKYAERYHLEIVAQDKYTPTIYHLKVTDQTPLNTLDLTNQLSESKDFTFVEPDFLMLNLQRSNDPLFEAQWALSNTGQFEGSISGEDIDVERAWQITRGSKNINIAIIDDGVQSDHPDLQSNFLHGTDITGQAPGTGGYPGQFDGHGTACAGLAAATANNGTGIAGIANGCTITSVRISYKTAAGNSVYQNSWSAEGINSAWSEGQADVLSNSWGGGPPSSLVNSAIRNALQQGRNGKGSPVLFAAGNEGNNYVSYPAANPDCIAVGASTFCARRKSYNSCDGEDWWSSNVGNDLDIVAPGVAAITTDRTGQYGYTNSDYYYFGGTSAACPIAAGVMALVLSVNPDLTAQDARYILEASCEKIGNYNYSNISGHPVSAWNVEMGYGRVNAYRAIQMAAGVEEGMGELTLIDPVEITPDPIACGEEFSVYFNVYNSGTSTFSGAIGALLLDEDRKVLNLIGEFSEDGLEPDYYYVNGLEFTNPDLLLDEGEYYVAPVFATPGSESIFPVSPGEYENLIPVSVVCPTDLPKLVLASPIQINPNPAVSGQTIEVVYTVRNTGSTTWKGDLSADWLNQDEQFLKTVEEKYDISICAGCERTFTFSNSVALEPGYYYLAAYFYSPENNEEDFWYYIENGYYENPVPLDIIKEEEEELSLNKSVLNFSENGGNQSFSITSNLNWSASDDRSWIKLSATSGSGNKTITVTCDPNPETQTRSGKVTVTGGAIV</sequence>
<feature type="active site" description="Charge relay system" evidence="4 5">
    <location>
        <position position="472"/>
    </location>
</feature>
<feature type="active site" description="Charge relay system" evidence="4 5">
    <location>
        <position position="254"/>
    </location>
</feature>
<dbReference type="Pfam" id="PF00082">
    <property type="entry name" value="Peptidase_S8"/>
    <property type="match status" value="1"/>
</dbReference>
<keyword evidence="2 5" id="KW-0378">Hydrolase</keyword>
<evidence type="ECO:0000259" key="7">
    <source>
        <dbReference type="Pfam" id="PF00082"/>
    </source>
</evidence>
<dbReference type="PROSITE" id="PS00137">
    <property type="entry name" value="SUBTILASE_HIS"/>
    <property type="match status" value="1"/>
</dbReference>
<feature type="non-terminal residue" evidence="9">
    <location>
        <position position="870"/>
    </location>
</feature>
<dbReference type="InterPro" id="IPR015500">
    <property type="entry name" value="Peptidase_S8_subtilisin-rel"/>
</dbReference>
<dbReference type="PROSITE" id="PS00136">
    <property type="entry name" value="SUBTILASE_ASP"/>
    <property type="match status" value="1"/>
</dbReference>
<dbReference type="EMBL" id="PDUD01000043">
    <property type="protein sequence ID" value="PHN02243.1"/>
    <property type="molecule type" value="Genomic_DNA"/>
</dbReference>
<dbReference type="PANTHER" id="PTHR42884:SF14">
    <property type="entry name" value="NEUROENDOCRINE CONVERTASE 1"/>
    <property type="match status" value="1"/>
</dbReference>
<dbReference type="AlphaFoldDB" id="A0A2D0N3A8"/>
<dbReference type="InterPro" id="IPR013783">
    <property type="entry name" value="Ig-like_fold"/>
</dbReference>
<dbReference type="Pfam" id="PF13004">
    <property type="entry name" value="BACON"/>
    <property type="match status" value="1"/>
</dbReference>
<dbReference type="Proteomes" id="UP000223913">
    <property type="component" value="Unassembled WGS sequence"/>
</dbReference>
<dbReference type="PRINTS" id="PR00723">
    <property type="entry name" value="SUBTILISIN"/>
</dbReference>
<evidence type="ECO:0000256" key="4">
    <source>
        <dbReference type="PIRSR" id="PIRSR615500-1"/>
    </source>
</evidence>
<keyword evidence="3 5" id="KW-0720">Serine protease</keyword>
<dbReference type="InterPro" id="IPR023827">
    <property type="entry name" value="Peptidase_S8_Asp-AS"/>
</dbReference>
<keyword evidence="1 5" id="KW-0645">Protease</keyword>
<reference evidence="9 10" key="1">
    <citation type="submission" date="2017-10" db="EMBL/GenBank/DDBJ databases">
        <title>The draft genome sequence of Lewinella nigricans NBRC 102662.</title>
        <authorList>
            <person name="Wang K."/>
        </authorList>
    </citation>
    <scope>NUCLEOTIDE SEQUENCE [LARGE SCALE GENOMIC DNA]</scope>
    <source>
        <strain evidence="9 10">NBRC 102662</strain>
    </source>
</reference>